<feature type="compositionally biased region" description="Polar residues" evidence="1">
    <location>
        <begin position="10"/>
        <end position="25"/>
    </location>
</feature>
<dbReference type="OrthoDB" id="2873061at2759"/>
<evidence type="ECO:0000313" key="3">
    <source>
        <dbReference type="Proteomes" id="UP001147746"/>
    </source>
</evidence>
<organism evidence="2 3">
    <name type="scientific">Penicillium atrosanguineum</name>
    <dbReference type="NCBI Taxonomy" id="1132637"/>
    <lineage>
        <taxon>Eukaryota</taxon>
        <taxon>Fungi</taxon>
        <taxon>Dikarya</taxon>
        <taxon>Ascomycota</taxon>
        <taxon>Pezizomycotina</taxon>
        <taxon>Eurotiomycetes</taxon>
        <taxon>Eurotiomycetidae</taxon>
        <taxon>Eurotiales</taxon>
        <taxon>Aspergillaceae</taxon>
        <taxon>Penicillium</taxon>
    </lineage>
</organism>
<dbReference type="Proteomes" id="UP001147746">
    <property type="component" value="Unassembled WGS sequence"/>
</dbReference>
<sequence>MKAPEDTTRGEVSNSSANGATPSQNRRPRKLRPPPKLGKRTTPSDGQSEGGQQRQNGTSERSNSNEDLEIPNGVTYEQREGSLNIPNQGQPPEKRKTSPRPRTHHQRTTVRRESAQSAEPDQTQVVEREQRSNSPGGQVRETRVQQMLSPKVNGQEVVPAQGQHPGQSEGVLSNGTNANTGQVIETTEAVTDSKSNDQLKLRLDLNLDIEIELKAKIRGDLTLQLLQ</sequence>
<feature type="compositionally biased region" description="Polar residues" evidence="1">
    <location>
        <begin position="164"/>
        <end position="178"/>
    </location>
</feature>
<comment type="caution">
    <text evidence="2">The sequence shown here is derived from an EMBL/GenBank/DDBJ whole genome shotgun (WGS) entry which is preliminary data.</text>
</comment>
<accession>A0A9W9TZB6</accession>
<dbReference type="PANTHER" id="PTHR35587">
    <property type="entry name" value="EXPRESSED PROTEIN"/>
    <property type="match status" value="1"/>
</dbReference>
<dbReference type="PANTHER" id="PTHR35587:SF6">
    <property type="entry name" value="BZIP DOMAIN-CONTAINING PROTEIN"/>
    <property type="match status" value="1"/>
</dbReference>
<reference evidence="2" key="1">
    <citation type="submission" date="2022-12" db="EMBL/GenBank/DDBJ databases">
        <authorList>
            <person name="Petersen C."/>
        </authorList>
    </citation>
    <scope>NUCLEOTIDE SEQUENCE</scope>
    <source>
        <strain evidence="2">IBT 21472</strain>
    </source>
</reference>
<feature type="compositionally biased region" description="Polar residues" evidence="1">
    <location>
        <begin position="41"/>
        <end position="62"/>
    </location>
</feature>
<keyword evidence="3" id="KW-1185">Reference proteome</keyword>
<feature type="region of interest" description="Disordered" evidence="1">
    <location>
        <begin position="1"/>
        <end position="178"/>
    </location>
</feature>
<protein>
    <submittedName>
        <fullName evidence="2">Uncharacterized protein</fullName>
    </submittedName>
</protein>
<feature type="compositionally biased region" description="Polar residues" evidence="1">
    <location>
        <begin position="115"/>
        <end position="125"/>
    </location>
</feature>
<feature type="compositionally biased region" description="Basic residues" evidence="1">
    <location>
        <begin position="97"/>
        <end position="109"/>
    </location>
</feature>
<name>A0A9W9TZB6_9EURO</name>
<gene>
    <name evidence="2" type="ORF">N7476_011259</name>
</gene>
<evidence type="ECO:0000313" key="2">
    <source>
        <dbReference type="EMBL" id="KAJ5299702.1"/>
    </source>
</evidence>
<dbReference type="EMBL" id="JAPZBO010000010">
    <property type="protein sequence ID" value="KAJ5299702.1"/>
    <property type="molecule type" value="Genomic_DNA"/>
</dbReference>
<evidence type="ECO:0000256" key="1">
    <source>
        <dbReference type="SAM" id="MobiDB-lite"/>
    </source>
</evidence>
<reference evidence="2" key="2">
    <citation type="journal article" date="2023" name="IMA Fungus">
        <title>Comparative genomic study of the Penicillium genus elucidates a diverse pangenome and 15 lateral gene transfer events.</title>
        <authorList>
            <person name="Petersen C."/>
            <person name="Sorensen T."/>
            <person name="Nielsen M.R."/>
            <person name="Sondergaard T.E."/>
            <person name="Sorensen J.L."/>
            <person name="Fitzpatrick D.A."/>
            <person name="Frisvad J.C."/>
            <person name="Nielsen K.L."/>
        </authorList>
    </citation>
    <scope>NUCLEOTIDE SEQUENCE</scope>
    <source>
        <strain evidence="2">IBT 21472</strain>
    </source>
</reference>
<feature type="compositionally biased region" description="Basic residues" evidence="1">
    <location>
        <begin position="26"/>
        <end position="39"/>
    </location>
</feature>
<dbReference type="AlphaFoldDB" id="A0A9W9TZB6"/>
<proteinExistence type="predicted"/>